<accession>W4JX59</accession>
<dbReference type="InParanoid" id="W4JX59"/>
<dbReference type="HOGENOM" id="CLU_1482173_0_0_1"/>
<dbReference type="Proteomes" id="UP000030671">
    <property type="component" value="Unassembled WGS sequence"/>
</dbReference>
<dbReference type="KEGG" id="hir:HETIRDRAFT_454179"/>
<name>W4JX59_HETIT</name>
<dbReference type="OrthoDB" id="3267542at2759"/>
<evidence type="ECO:0000256" key="1">
    <source>
        <dbReference type="SAM" id="MobiDB-lite"/>
    </source>
</evidence>
<dbReference type="GeneID" id="20676475"/>
<gene>
    <name evidence="2" type="ORF">HETIRDRAFT_454179</name>
</gene>
<evidence type="ECO:0000313" key="2">
    <source>
        <dbReference type="EMBL" id="ETW78147.1"/>
    </source>
</evidence>
<organism evidence="2 3">
    <name type="scientific">Heterobasidion irregulare (strain TC 32-1)</name>
    <dbReference type="NCBI Taxonomy" id="747525"/>
    <lineage>
        <taxon>Eukaryota</taxon>
        <taxon>Fungi</taxon>
        <taxon>Dikarya</taxon>
        <taxon>Basidiomycota</taxon>
        <taxon>Agaricomycotina</taxon>
        <taxon>Agaricomycetes</taxon>
        <taxon>Russulales</taxon>
        <taxon>Bondarzewiaceae</taxon>
        <taxon>Heterobasidion</taxon>
        <taxon>Heterobasidion annosum species complex</taxon>
    </lineage>
</organism>
<feature type="compositionally biased region" description="Low complexity" evidence="1">
    <location>
        <begin position="55"/>
        <end position="89"/>
    </location>
</feature>
<feature type="compositionally biased region" description="Low complexity" evidence="1">
    <location>
        <begin position="184"/>
        <end position="197"/>
    </location>
</feature>
<sequence length="197" mass="21284">MAPSLSAFISTSERPTLPPLHSLDLPMPDVSKKMLQPPIHELNNPHEYYNTLRLAAPQPSRARRPSISSSVSSRMSSTSPAPSDSTAPTSPSPSPPPPSFPKVRLVLTDSWEHADAALLFPPPDAPYVPTLQAITSGVHTPNRTNGPLLLVGRALDYVRGPQRCLAKGARAHPYRLVRSDSPSRRPSTFSRTSSLSS</sequence>
<evidence type="ECO:0000313" key="3">
    <source>
        <dbReference type="Proteomes" id="UP000030671"/>
    </source>
</evidence>
<feature type="region of interest" description="Disordered" evidence="1">
    <location>
        <begin position="177"/>
        <end position="197"/>
    </location>
</feature>
<feature type="region of interest" description="Disordered" evidence="1">
    <location>
        <begin position="55"/>
        <end position="102"/>
    </location>
</feature>
<dbReference type="eggNOG" id="ENOG502SYW7">
    <property type="taxonomic scope" value="Eukaryota"/>
</dbReference>
<dbReference type="EMBL" id="KI925462">
    <property type="protein sequence ID" value="ETW78147.1"/>
    <property type="molecule type" value="Genomic_DNA"/>
</dbReference>
<proteinExistence type="predicted"/>
<feature type="compositionally biased region" description="Pro residues" evidence="1">
    <location>
        <begin position="90"/>
        <end position="100"/>
    </location>
</feature>
<keyword evidence="3" id="KW-1185">Reference proteome</keyword>
<feature type="region of interest" description="Disordered" evidence="1">
    <location>
        <begin position="1"/>
        <end position="42"/>
    </location>
</feature>
<dbReference type="RefSeq" id="XP_009550145.1">
    <property type="nucleotide sequence ID" value="XM_009551850.1"/>
</dbReference>
<protein>
    <submittedName>
        <fullName evidence="2">Uncharacterized protein</fullName>
    </submittedName>
</protein>
<reference evidence="2 3" key="1">
    <citation type="journal article" date="2012" name="New Phytol.">
        <title>Insight into trade-off between wood decay and parasitism from the genome of a fungal forest pathogen.</title>
        <authorList>
            <person name="Olson A."/>
            <person name="Aerts A."/>
            <person name="Asiegbu F."/>
            <person name="Belbahri L."/>
            <person name="Bouzid O."/>
            <person name="Broberg A."/>
            <person name="Canback B."/>
            <person name="Coutinho P.M."/>
            <person name="Cullen D."/>
            <person name="Dalman K."/>
            <person name="Deflorio G."/>
            <person name="van Diepen L.T."/>
            <person name="Dunand C."/>
            <person name="Duplessis S."/>
            <person name="Durling M."/>
            <person name="Gonthier P."/>
            <person name="Grimwood J."/>
            <person name="Fossdal C.G."/>
            <person name="Hansson D."/>
            <person name="Henrissat B."/>
            <person name="Hietala A."/>
            <person name="Himmelstrand K."/>
            <person name="Hoffmeister D."/>
            <person name="Hogberg N."/>
            <person name="James T.Y."/>
            <person name="Karlsson M."/>
            <person name="Kohler A."/>
            <person name="Kues U."/>
            <person name="Lee Y.H."/>
            <person name="Lin Y.C."/>
            <person name="Lind M."/>
            <person name="Lindquist E."/>
            <person name="Lombard V."/>
            <person name="Lucas S."/>
            <person name="Lunden K."/>
            <person name="Morin E."/>
            <person name="Murat C."/>
            <person name="Park J."/>
            <person name="Raffaello T."/>
            <person name="Rouze P."/>
            <person name="Salamov A."/>
            <person name="Schmutz J."/>
            <person name="Solheim H."/>
            <person name="Stahlberg J."/>
            <person name="Velez H."/>
            <person name="de Vries R.P."/>
            <person name="Wiebenga A."/>
            <person name="Woodward S."/>
            <person name="Yakovlev I."/>
            <person name="Garbelotto M."/>
            <person name="Martin F."/>
            <person name="Grigoriev I.V."/>
            <person name="Stenlid J."/>
        </authorList>
    </citation>
    <scope>NUCLEOTIDE SEQUENCE [LARGE SCALE GENOMIC DNA]</scope>
    <source>
        <strain evidence="2 3">TC 32-1</strain>
    </source>
</reference>
<dbReference type="AlphaFoldDB" id="W4JX59"/>